<dbReference type="RefSeq" id="WP_255912546.1">
    <property type="nucleotide sequence ID" value="NZ_JANFQO010000004.1"/>
</dbReference>
<gene>
    <name evidence="1" type="ORF">NM961_05590</name>
</gene>
<dbReference type="EMBL" id="JANFQO010000004">
    <property type="protein sequence ID" value="MCQ4164179.1"/>
    <property type="molecule type" value="Genomic_DNA"/>
</dbReference>
<evidence type="ECO:0000313" key="2">
    <source>
        <dbReference type="Proteomes" id="UP001165498"/>
    </source>
</evidence>
<accession>A0ABT1QPG4</accession>
<organism evidence="1 2">
    <name type="scientific">Tahibacter harae</name>
    <dbReference type="NCBI Taxonomy" id="2963937"/>
    <lineage>
        <taxon>Bacteria</taxon>
        <taxon>Pseudomonadati</taxon>
        <taxon>Pseudomonadota</taxon>
        <taxon>Gammaproteobacteria</taxon>
        <taxon>Lysobacterales</taxon>
        <taxon>Rhodanobacteraceae</taxon>
        <taxon>Tahibacter</taxon>
    </lineage>
</organism>
<dbReference type="PANTHER" id="PTHR46656:SF3">
    <property type="entry name" value="PUTATIVE-RELATED"/>
    <property type="match status" value="1"/>
</dbReference>
<name>A0ABT1QPG4_9GAMM</name>
<dbReference type="SUPFAM" id="SSF53448">
    <property type="entry name" value="Nucleotide-diphospho-sugar transferases"/>
    <property type="match status" value="1"/>
</dbReference>
<dbReference type="Gene3D" id="3.90.550.10">
    <property type="entry name" value="Spore Coat Polysaccharide Biosynthesis Protein SpsA, Chain A"/>
    <property type="match status" value="1"/>
</dbReference>
<dbReference type="SUPFAM" id="SSF53756">
    <property type="entry name" value="UDP-Glycosyltransferase/glycogen phosphorylase"/>
    <property type="match status" value="1"/>
</dbReference>
<keyword evidence="2" id="KW-1185">Reference proteome</keyword>
<sequence length="859" mass="96606">MIFFTIVSRNYLAYALTLMQSLAAQHPHSRRYLALADGGADDPALADPLFELIPIQALDLPDFDAFVFRYDILELNTAIKPYVFRWLRRRHAQESLVYLDPDTYVLAPLDAVQQALERGALAVLTPHLNAPVSDDRHPGELAILSSGTYNLGFIALGPHAQTDDLIGWWADKLEFGCVADPAAGLFTDQKWMDLVPGLFPDVHILRDDGYNLAYWNLAQRRVTHEQGVWMANARPLVFVHFSGVDLDQPQLFSRHQDRYRAGSLGALRPLYEEYLGRLAANGHVRHRGRPYAFASFPDGEIISRPMRAVYRRYFDKGRAQAELQPLQMRRERYDEPCEELPQRADAPVTRLMYAAWRLRGDLHAAFDLGEREGREGFIRWYLRSAAREFGIAARHIEPVRAAFSQAGAGGGPAFDVHGDRRRAAGAFPHASALLLQLIDWSCRHRWALAAYSRLPASWRHRLRRRLERQAFVPTAPQPAAAPAPPAPPSAHDGLNLIGYARGEFGVAEILRNYAAVLQHAGIPFTVRNFEIGVASRQQDRRLEAFLDPRLPQDINLFCINADQMPVVHEHLGAQAFAGRYNIGCWFWELERFPQRWLGSFALVDEIWVLSQFVRDAVAACTGKPVHVIPLALQQPRVPPPPRHALGLPDDEFVILASFDFNSWITRKNPQAAVAAFRAAFPRERRDVRLVLKTINGQRLPQALRTLQEAIAGDERIELRDGFLDRDGMWALQACCDAYLSLHRSEGFGLGLAECMMLGKPVVATAYSGNMQFMDESTSCLVPYTLIAVGQDEYPDWRGQHWADPDIEAAARQLRRLADDPAHARRLGQAARLSLEQRFGAAASAAAIAARLAEIRRGLR</sequence>
<comment type="caution">
    <text evidence="1">The sequence shown here is derived from an EMBL/GenBank/DDBJ whole genome shotgun (WGS) entry which is preliminary data.</text>
</comment>
<dbReference type="InterPro" id="IPR029044">
    <property type="entry name" value="Nucleotide-diphossugar_trans"/>
</dbReference>
<dbReference type="PANTHER" id="PTHR46656">
    <property type="entry name" value="PUTATIVE-RELATED"/>
    <property type="match status" value="1"/>
</dbReference>
<dbReference type="CDD" id="cd03801">
    <property type="entry name" value="GT4_PimA-like"/>
    <property type="match status" value="1"/>
</dbReference>
<protein>
    <submittedName>
        <fullName evidence="1">Glycosyltransferase family 4 protein</fullName>
    </submittedName>
</protein>
<dbReference type="Proteomes" id="UP001165498">
    <property type="component" value="Unassembled WGS sequence"/>
</dbReference>
<dbReference type="Gene3D" id="3.40.50.2000">
    <property type="entry name" value="Glycogen Phosphorylase B"/>
    <property type="match status" value="1"/>
</dbReference>
<reference evidence="1" key="1">
    <citation type="submission" date="2022-07" db="EMBL/GenBank/DDBJ databases">
        <title>Tahibacter sp., a new gammaproteobacterium isolated from the silt sample collected at pig farm.</title>
        <authorList>
            <person name="Chen H."/>
        </authorList>
    </citation>
    <scope>NUCLEOTIDE SEQUENCE</scope>
    <source>
        <strain evidence="1">P2K</strain>
    </source>
</reference>
<evidence type="ECO:0000313" key="1">
    <source>
        <dbReference type="EMBL" id="MCQ4164179.1"/>
    </source>
</evidence>
<proteinExistence type="predicted"/>
<dbReference type="Pfam" id="PF20706">
    <property type="entry name" value="GT4-conflict"/>
    <property type="match status" value="1"/>
</dbReference>